<reference evidence="1 2" key="1">
    <citation type="journal article" date="2019" name="Nat. Ecol. Evol.">
        <title>Megaphylogeny resolves global patterns of mushroom evolution.</title>
        <authorList>
            <person name="Varga T."/>
            <person name="Krizsan K."/>
            <person name="Foldi C."/>
            <person name="Dima B."/>
            <person name="Sanchez-Garcia M."/>
            <person name="Sanchez-Ramirez S."/>
            <person name="Szollosi G.J."/>
            <person name="Szarkandi J.G."/>
            <person name="Papp V."/>
            <person name="Albert L."/>
            <person name="Andreopoulos W."/>
            <person name="Angelini C."/>
            <person name="Antonin V."/>
            <person name="Barry K.W."/>
            <person name="Bougher N.L."/>
            <person name="Buchanan P."/>
            <person name="Buyck B."/>
            <person name="Bense V."/>
            <person name="Catcheside P."/>
            <person name="Chovatia M."/>
            <person name="Cooper J."/>
            <person name="Damon W."/>
            <person name="Desjardin D."/>
            <person name="Finy P."/>
            <person name="Geml J."/>
            <person name="Haridas S."/>
            <person name="Hughes K."/>
            <person name="Justo A."/>
            <person name="Karasinski D."/>
            <person name="Kautmanova I."/>
            <person name="Kiss B."/>
            <person name="Kocsube S."/>
            <person name="Kotiranta H."/>
            <person name="LaButti K.M."/>
            <person name="Lechner B.E."/>
            <person name="Liimatainen K."/>
            <person name="Lipzen A."/>
            <person name="Lukacs Z."/>
            <person name="Mihaltcheva S."/>
            <person name="Morgado L.N."/>
            <person name="Niskanen T."/>
            <person name="Noordeloos M.E."/>
            <person name="Ohm R.A."/>
            <person name="Ortiz-Santana B."/>
            <person name="Ovrebo C."/>
            <person name="Racz N."/>
            <person name="Riley R."/>
            <person name="Savchenko A."/>
            <person name="Shiryaev A."/>
            <person name="Soop K."/>
            <person name="Spirin V."/>
            <person name="Szebenyi C."/>
            <person name="Tomsovsky M."/>
            <person name="Tulloss R.E."/>
            <person name="Uehling J."/>
            <person name="Grigoriev I.V."/>
            <person name="Vagvolgyi C."/>
            <person name="Papp T."/>
            <person name="Martin F.M."/>
            <person name="Miettinen O."/>
            <person name="Hibbett D.S."/>
            <person name="Nagy L.G."/>
        </authorList>
    </citation>
    <scope>NUCLEOTIDE SEQUENCE [LARGE SCALE GENOMIC DNA]</scope>
    <source>
        <strain evidence="1 2">CBS 121175</strain>
    </source>
</reference>
<keyword evidence="2" id="KW-1185">Reference proteome</keyword>
<evidence type="ECO:0000313" key="1">
    <source>
        <dbReference type="EMBL" id="TFK20863.1"/>
    </source>
</evidence>
<dbReference type="Proteomes" id="UP000307440">
    <property type="component" value="Unassembled WGS sequence"/>
</dbReference>
<dbReference type="EMBL" id="ML210285">
    <property type="protein sequence ID" value="TFK20863.1"/>
    <property type="molecule type" value="Genomic_DNA"/>
</dbReference>
<evidence type="ECO:0000313" key="2">
    <source>
        <dbReference type="Proteomes" id="UP000307440"/>
    </source>
</evidence>
<proteinExistence type="predicted"/>
<organism evidence="1 2">
    <name type="scientific">Coprinopsis marcescibilis</name>
    <name type="common">Agaric fungus</name>
    <name type="synonym">Psathyrella marcescibilis</name>
    <dbReference type="NCBI Taxonomy" id="230819"/>
    <lineage>
        <taxon>Eukaryota</taxon>
        <taxon>Fungi</taxon>
        <taxon>Dikarya</taxon>
        <taxon>Basidiomycota</taxon>
        <taxon>Agaricomycotina</taxon>
        <taxon>Agaricomycetes</taxon>
        <taxon>Agaricomycetidae</taxon>
        <taxon>Agaricales</taxon>
        <taxon>Agaricineae</taxon>
        <taxon>Psathyrellaceae</taxon>
        <taxon>Coprinopsis</taxon>
    </lineage>
</organism>
<dbReference type="OrthoDB" id="3268838at2759"/>
<sequence length="411" mass="45988">MPEIREGLAHHLTTQWGLEHFKNGGRDVLGIWADAAQKEEKQYNAQNGLPGSKGQQSYLLAVQLWSGTRQGLSPEINITDLHLLRLYSREQWDLDLLFQYWEFLEGVAKWVRERFDAAGSGLVSNAIRSTNTVWVGVGAYTVACLCAAVCAYAQRGKNDLKALLCPTFHGGVLAPSMDQWKCYRREWLHIWGKEQVKVGCRMAELVDEHMEPAHLKTVLTGKAIIQTGHLMFGNEWADVAQLHGLPEPTCMDPLTCIYLELGALNAPMHLKPGIYRDHLFVDLSQTGVKRVLDTYAYKGSQTVALCSKEEMIAQVVGTMLTFQTQTKDLNVASSGHSKGNTNEDPVPKELEGHTSTYNSPIKTHPSCWDLCFACINLVTKRNALIRRASTSLTLERLRPDTFQQHKATVLV</sequence>
<name>A0A5C3KLP8_COPMA</name>
<dbReference type="AlphaFoldDB" id="A0A5C3KLP8"/>
<accession>A0A5C3KLP8</accession>
<protein>
    <submittedName>
        <fullName evidence="1">Uncharacterized protein</fullName>
    </submittedName>
</protein>
<gene>
    <name evidence="1" type="ORF">FA15DRAFT_658764</name>
</gene>